<dbReference type="PANTHER" id="PTHR45138">
    <property type="entry name" value="REGULATORY COMPONENTS OF SENSORY TRANSDUCTION SYSTEM"/>
    <property type="match status" value="1"/>
</dbReference>
<dbReference type="CDD" id="cd01949">
    <property type="entry name" value="GGDEF"/>
    <property type="match status" value="1"/>
</dbReference>
<dbReference type="EMBL" id="JOKJ01000001">
    <property type="protein sequence ID" value="KEQ11081.1"/>
    <property type="molecule type" value="Genomic_DNA"/>
</dbReference>
<keyword evidence="6" id="KW-1185">Reference proteome</keyword>
<feature type="transmembrane region" description="Helical" evidence="3">
    <location>
        <begin position="97"/>
        <end position="116"/>
    </location>
</feature>
<protein>
    <recommendedName>
        <fullName evidence="1">diguanylate cyclase</fullName>
        <ecNumber evidence="1">2.7.7.65</ecNumber>
    </recommendedName>
</protein>
<keyword evidence="3" id="KW-1133">Transmembrane helix</keyword>
<dbReference type="EC" id="2.7.7.65" evidence="1"/>
<feature type="transmembrane region" description="Helical" evidence="3">
    <location>
        <begin position="152"/>
        <end position="175"/>
    </location>
</feature>
<name>A0A922P757_9HYPH</name>
<gene>
    <name evidence="5" type="ORF">GV68_02050</name>
</gene>
<organism evidence="5 6">
    <name type="scientific">Pseudorhizobium pelagicum</name>
    <dbReference type="NCBI Taxonomy" id="1509405"/>
    <lineage>
        <taxon>Bacteria</taxon>
        <taxon>Pseudomonadati</taxon>
        <taxon>Pseudomonadota</taxon>
        <taxon>Alphaproteobacteria</taxon>
        <taxon>Hyphomicrobiales</taxon>
        <taxon>Rhizobiaceae</taxon>
        <taxon>Rhizobium/Agrobacterium group</taxon>
        <taxon>Pseudorhizobium</taxon>
    </lineage>
</organism>
<keyword evidence="3" id="KW-0812">Transmembrane</keyword>
<proteinExistence type="predicted"/>
<feature type="transmembrane region" description="Helical" evidence="3">
    <location>
        <begin position="63"/>
        <end position="85"/>
    </location>
</feature>
<dbReference type="Proteomes" id="UP000052167">
    <property type="component" value="Unassembled WGS sequence"/>
</dbReference>
<feature type="transmembrane region" description="Helical" evidence="3">
    <location>
        <begin position="37"/>
        <end position="57"/>
    </location>
</feature>
<dbReference type="InterPro" id="IPR000160">
    <property type="entry name" value="GGDEF_dom"/>
</dbReference>
<feature type="transmembrane region" description="Helical" evidence="3">
    <location>
        <begin position="122"/>
        <end position="140"/>
    </location>
</feature>
<dbReference type="SMART" id="SM00267">
    <property type="entry name" value="GGDEF"/>
    <property type="match status" value="1"/>
</dbReference>
<evidence type="ECO:0000256" key="2">
    <source>
        <dbReference type="ARBA" id="ARBA00034247"/>
    </source>
</evidence>
<feature type="domain" description="GGDEF" evidence="4">
    <location>
        <begin position="250"/>
        <end position="382"/>
    </location>
</feature>
<dbReference type="AlphaFoldDB" id="A0A922P757"/>
<evidence type="ECO:0000256" key="3">
    <source>
        <dbReference type="SAM" id="Phobius"/>
    </source>
</evidence>
<keyword evidence="3" id="KW-0472">Membrane</keyword>
<dbReference type="GO" id="GO:0052621">
    <property type="term" value="F:diguanylate cyclase activity"/>
    <property type="evidence" value="ECO:0007669"/>
    <property type="project" value="UniProtKB-EC"/>
</dbReference>
<evidence type="ECO:0000313" key="5">
    <source>
        <dbReference type="EMBL" id="KEQ11081.1"/>
    </source>
</evidence>
<dbReference type="NCBIfam" id="TIGR00254">
    <property type="entry name" value="GGDEF"/>
    <property type="match status" value="1"/>
</dbReference>
<comment type="caution">
    <text evidence="5">The sequence shown here is derived from an EMBL/GenBank/DDBJ whole genome shotgun (WGS) entry which is preliminary data.</text>
</comment>
<evidence type="ECO:0000259" key="4">
    <source>
        <dbReference type="PROSITE" id="PS50887"/>
    </source>
</evidence>
<dbReference type="PROSITE" id="PS50887">
    <property type="entry name" value="GGDEF"/>
    <property type="match status" value="1"/>
</dbReference>
<feature type="transmembrane region" description="Helical" evidence="3">
    <location>
        <begin position="187"/>
        <end position="212"/>
    </location>
</feature>
<dbReference type="PANTHER" id="PTHR45138:SF9">
    <property type="entry name" value="DIGUANYLATE CYCLASE DGCM-RELATED"/>
    <property type="match status" value="1"/>
</dbReference>
<dbReference type="FunFam" id="3.30.70.270:FF:000001">
    <property type="entry name" value="Diguanylate cyclase domain protein"/>
    <property type="match status" value="1"/>
</dbReference>
<dbReference type="SUPFAM" id="SSF55073">
    <property type="entry name" value="Nucleotide cyclase"/>
    <property type="match status" value="1"/>
</dbReference>
<dbReference type="OrthoDB" id="9812260at2"/>
<comment type="catalytic activity">
    <reaction evidence="2">
        <text>2 GTP = 3',3'-c-di-GMP + 2 diphosphate</text>
        <dbReference type="Rhea" id="RHEA:24898"/>
        <dbReference type="ChEBI" id="CHEBI:33019"/>
        <dbReference type="ChEBI" id="CHEBI:37565"/>
        <dbReference type="ChEBI" id="CHEBI:58805"/>
        <dbReference type="EC" id="2.7.7.65"/>
    </reaction>
</comment>
<dbReference type="GO" id="GO:0043709">
    <property type="term" value="P:cell adhesion involved in single-species biofilm formation"/>
    <property type="evidence" value="ECO:0007669"/>
    <property type="project" value="TreeGrafter"/>
</dbReference>
<evidence type="ECO:0000256" key="1">
    <source>
        <dbReference type="ARBA" id="ARBA00012528"/>
    </source>
</evidence>
<evidence type="ECO:0000313" key="6">
    <source>
        <dbReference type="Proteomes" id="UP000052167"/>
    </source>
</evidence>
<dbReference type="Pfam" id="PF00990">
    <property type="entry name" value="GGDEF"/>
    <property type="match status" value="1"/>
</dbReference>
<dbReference type="InterPro" id="IPR043128">
    <property type="entry name" value="Rev_trsase/Diguanyl_cyclase"/>
</dbReference>
<feature type="transmembrane region" description="Helical" evidence="3">
    <location>
        <begin position="6"/>
        <end position="25"/>
    </location>
</feature>
<dbReference type="Gene3D" id="3.30.70.270">
    <property type="match status" value="1"/>
</dbReference>
<dbReference type="GO" id="GO:1902201">
    <property type="term" value="P:negative regulation of bacterial-type flagellum-dependent cell motility"/>
    <property type="evidence" value="ECO:0007669"/>
    <property type="project" value="TreeGrafter"/>
</dbReference>
<dbReference type="InterPro" id="IPR050469">
    <property type="entry name" value="Diguanylate_Cyclase"/>
</dbReference>
<accession>A0A922P757</accession>
<dbReference type="GO" id="GO:0005886">
    <property type="term" value="C:plasma membrane"/>
    <property type="evidence" value="ECO:0007669"/>
    <property type="project" value="TreeGrafter"/>
</dbReference>
<dbReference type="RefSeq" id="WP_037166047.1">
    <property type="nucleotide sequence ID" value="NZ_CAJXID010000003.1"/>
</dbReference>
<sequence>MNGTNFLLGVNFVIAMSFCLAFFVVSTRSRSKIAARWIAAGFAVASLSALCELAVAHTEWVKAFAIGAFCAVLGGLQLLQVGVARLYSHRINPHRQILFFLGWTIVDLIIYDLPRGSVTHSVLYQAPFGLIALMAARSVFQQRSRAGIDQALALLLAFTGLHFFAKALVAVTVGAGGTAKDYIQTNYAIISQSSTAIMIVAVGLMLLSVLVLDIMTDERSNSETDMLSSLLNRRGFEKRTLQIIRRFPKEPHAVIMCDLDHFKSINDTYGHYHGDRVIEAFGQLLTAAAPADAVVGRMGGEEFALFLPHVTVGAAVGVANELRRRISALVVAGLPQEFRTTASFGVAPWEPELSLAQNLQRADMALYQAKKSGRNCVRTVGPEATTLSVAAR</sequence>
<dbReference type="InterPro" id="IPR029787">
    <property type="entry name" value="Nucleotide_cyclase"/>
</dbReference>
<reference evidence="5 6" key="1">
    <citation type="submission" date="2014-06" db="EMBL/GenBank/DDBJ databases">
        <title>Rhizobium pelagicum/R2-400B4.</title>
        <authorList>
            <person name="Kimes N.E."/>
            <person name="Lopez-Perez M."/>
        </authorList>
    </citation>
    <scope>NUCLEOTIDE SEQUENCE [LARGE SCALE GENOMIC DNA]</scope>
    <source>
        <strain evidence="5 6">R2-400B4</strain>
    </source>
</reference>